<protein>
    <submittedName>
        <fullName evidence="2">Uncharacterized protein</fullName>
    </submittedName>
</protein>
<keyword evidence="1" id="KW-0812">Transmembrane</keyword>
<feature type="transmembrane region" description="Helical" evidence="1">
    <location>
        <begin position="368"/>
        <end position="391"/>
    </location>
</feature>
<accession>A0ABS6AI88</accession>
<evidence type="ECO:0000313" key="3">
    <source>
        <dbReference type="Proteomes" id="UP001166191"/>
    </source>
</evidence>
<gene>
    <name evidence="2" type="ORF">KNW02_09310</name>
</gene>
<feature type="transmembrane region" description="Helical" evidence="1">
    <location>
        <begin position="302"/>
        <end position="322"/>
    </location>
</feature>
<organism evidence="2 3">
    <name type="scientific">Paracoccus marinaquae</name>
    <dbReference type="NCBI Taxonomy" id="2841926"/>
    <lineage>
        <taxon>Bacteria</taxon>
        <taxon>Pseudomonadati</taxon>
        <taxon>Pseudomonadota</taxon>
        <taxon>Alphaproteobacteria</taxon>
        <taxon>Rhodobacterales</taxon>
        <taxon>Paracoccaceae</taxon>
        <taxon>Paracoccus</taxon>
    </lineage>
</organism>
<keyword evidence="1" id="KW-0472">Membrane</keyword>
<feature type="transmembrane region" description="Helical" evidence="1">
    <location>
        <begin position="423"/>
        <end position="443"/>
    </location>
</feature>
<evidence type="ECO:0000256" key="1">
    <source>
        <dbReference type="SAM" id="Phobius"/>
    </source>
</evidence>
<sequence>MQRNLVLVVHGIGEQQAGQTIDALTGGALRELGLPGPVESRVEMIAEQRPGSRQLKLFPCNIRRSVLPASQHNGFAEDQEVLAGEIYWSDLSPAPRGALATGFDLLRTVLTLGYLALDNVSQSGAPANRWIRALVHVFVWIFYALIAPMNALLLIGSFLTLIDSFVIRVGPGGLHGTMLIALIGAAVLAAYLLWRGWIRRPDASYLERCFMSGLGGLGAATLMAGMVMRLAQPAPGTAAPGWLGWLRRASCDSVDFTACWNLAYQDIAALLWGFVLVMALTWLAAVAVLLLLFAISSVSEIGVLRTGLLVGAPLLVILAIQVAPSRAWLLLLLGLLVVAGALFARRIARRGLRALGRLTRLFGRRERIYLPICNAMLFLWMLISAALWSLFSELVRKIDGAEGGQSLLTQLYVDYSALATSTMSYIVFGLAGLILAGIVPLAIRQRRKAALALDPASPLDVWCGRVILNPVLNLLLMFLILWIAFGGALQALRTGFDLLGIPYYPWNTDTLIGQLSSFHDRINSYNALAIALVGLVGVLAYRAADFISAALGVARDISVYSARTLAYSPENDAGSSTYAARQRIKARFHMVHDYLARQYPHDRLIVIAHSQGTVIAAQALQEAEPAGLPTYLVTMGSPLTHIYGQYFARGFDIGNLPPRLERWINIYRCDDFVGTEVRLPDGFVENYRIPPGGHTGYWTDSHVWQAVREVLRPATP</sequence>
<dbReference type="RefSeq" id="WP_216032998.1">
    <property type="nucleotide sequence ID" value="NZ_JAHKNG010000013.1"/>
</dbReference>
<dbReference type="Proteomes" id="UP001166191">
    <property type="component" value="Unassembled WGS sequence"/>
</dbReference>
<feature type="transmembrane region" description="Helical" evidence="1">
    <location>
        <begin position="471"/>
        <end position="492"/>
    </location>
</feature>
<name>A0ABS6AI88_9RHOB</name>
<comment type="caution">
    <text evidence="2">The sequence shown here is derived from an EMBL/GenBank/DDBJ whole genome shotgun (WGS) entry which is preliminary data.</text>
</comment>
<feature type="transmembrane region" description="Helical" evidence="1">
    <location>
        <begin position="270"/>
        <end position="295"/>
    </location>
</feature>
<feature type="transmembrane region" description="Helical" evidence="1">
    <location>
        <begin position="205"/>
        <end position="228"/>
    </location>
</feature>
<evidence type="ECO:0000313" key="2">
    <source>
        <dbReference type="EMBL" id="MBU3030316.1"/>
    </source>
</evidence>
<reference evidence="2" key="1">
    <citation type="submission" date="2021-06" db="EMBL/GenBank/DDBJ databases">
        <title>Paracoccus bacterium XHP0099 sp. nov., isolated from the surface waters of the Yellow Sea.</title>
        <authorList>
            <person name="Xue H."/>
            <person name="Zhang D."/>
        </authorList>
    </citation>
    <scope>NUCLEOTIDE SEQUENCE</scope>
    <source>
        <strain evidence="2">XHP0099</strain>
    </source>
</reference>
<proteinExistence type="predicted"/>
<dbReference type="EMBL" id="JAHKNG010000013">
    <property type="protein sequence ID" value="MBU3030316.1"/>
    <property type="molecule type" value="Genomic_DNA"/>
</dbReference>
<feature type="transmembrane region" description="Helical" evidence="1">
    <location>
        <begin position="328"/>
        <end position="348"/>
    </location>
</feature>
<feature type="transmembrane region" description="Helical" evidence="1">
    <location>
        <begin position="174"/>
        <end position="193"/>
    </location>
</feature>
<feature type="transmembrane region" description="Helical" evidence="1">
    <location>
        <begin position="137"/>
        <end position="162"/>
    </location>
</feature>
<keyword evidence="3" id="KW-1185">Reference proteome</keyword>
<feature type="transmembrane region" description="Helical" evidence="1">
    <location>
        <begin position="525"/>
        <end position="544"/>
    </location>
</feature>
<keyword evidence="1" id="KW-1133">Transmembrane helix</keyword>